<keyword evidence="1" id="KW-0472">Membrane</keyword>
<accession>A0A9D2M2E1</accession>
<organism evidence="2 3">
    <name type="scientific">Candidatus Ruthenibacterium avium</name>
    <dbReference type="NCBI Taxonomy" id="2838751"/>
    <lineage>
        <taxon>Bacteria</taxon>
        <taxon>Bacillati</taxon>
        <taxon>Bacillota</taxon>
        <taxon>Clostridia</taxon>
        <taxon>Eubacteriales</taxon>
        <taxon>Oscillospiraceae</taxon>
        <taxon>Ruthenibacterium</taxon>
    </lineage>
</organism>
<evidence type="ECO:0000313" key="3">
    <source>
        <dbReference type="Proteomes" id="UP000824209"/>
    </source>
</evidence>
<reference evidence="2" key="1">
    <citation type="journal article" date="2021" name="PeerJ">
        <title>Extensive microbial diversity within the chicken gut microbiome revealed by metagenomics and culture.</title>
        <authorList>
            <person name="Gilroy R."/>
            <person name="Ravi A."/>
            <person name="Getino M."/>
            <person name="Pursley I."/>
            <person name="Horton D.L."/>
            <person name="Alikhan N.F."/>
            <person name="Baker D."/>
            <person name="Gharbi K."/>
            <person name="Hall N."/>
            <person name="Watson M."/>
            <person name="Adriaenssens E.M."/>
            <person name="Foster-Nyarko E."/>
            <person name="Jarju S."/>
            <person name="Secka A."/>
            <person name="Antonio M."/>
            <person name="Oren A."/>
            <person name="Chaudhuri R.R."/>
            <person name="La Ragione R."/>
            <person name="Hildebrand F."/>
            <person name="Pallen M.J."/>
        </authorList>
    </citation>
    <scope>NUCLEOTIDE SEQUENCE</scope>
    <source>
        <strain evidence="2">ChiBcec8-14828</strain>
    </source>
</reference>
<feature type="transmembrane region" description="Helical" evidence="1">
    <location>
        <begin position="46"/>
        <end position="70"/>
    </location>
</feature>
<protein>
    <submittedName>
        <fullName evidence="2">Uncharacterized protein</fullName>
    </submittedName>
</protein>
<name>A0A9D2M2E1_9FIRM</name>
<evidence type="ECO:0000313" key="2">
    <source>
        <dbReference type="EMBL" id="HJB39389.1"/>
    </source>
</evidence>
<dbReference type="EMBL" id="DWYA01000032">
    <property type="protein sequence ID" value="HJB39389.1"/>
    <property type="molecule type" value="Genomic_DNA"/>
</dbReference>
<reference evidence="2" key="2">
    <citation type="submission" date="2021-04" db="EMBL/GenBank/DDBJ databases">
        <authorList>
            <person name="Gilroy R."/>
        </authorList>
    </citation>
    <scope>NUCLEOTIDE SEQUENCE</scope>
    <source>
        <strain evidence="2">ChiBcec8-14828</strain>
    </source>
</reference>
<keyword evidence="1" id="KW-0812">Transmembrane</keyword>
<proteinExistence type="predicted"/>
<dbReference type="Proteomes" id="UP000824209">
    <property type="component" value="Unassembled WGS sequence"/>
</dbReference>
<keyword evidence="1" id="KW-1133">Transmembrane helix</keyword>
<evidence type="ECO:0000256" key="1">
    <source>
        <dbReference type="SAM" id="Phobius"/>
    </source>
</evidence>
<dbReference type="AlphaFoldDB" id="A0A9D2M2E1"/>
<sequence>MTTKKTAAPVLAHRNGQKAEHWKLLISILPLLRAAVKTAAVTLGIYLLAAVAALNLLACLAAVLAENALLGLYCRMGPRKEVPHDPAEDQNCI</sequence>
<gene>
    <name evidence="2" type="ORF">H9943_03220</name>
</gene>
<comment type="caution">
    <text evidence="2">The sequence shown here is derived from an EMBL/GenBank/DDBJ whole genome shotgun (WGS) entry which is preliminary data.</text>
</comment>